<feature type="chain" id="PRO_5039034030" description="Lipoprotein" evidence="2">
    <location>
        <begin position="21"/>
        <end position="259"/>
    </location>
</feature>
<reference evidence="3 4" key="1">
    <citation type="submission" date="2019-01" db="EMBL/GenBank/DDBJ databases">
        <title>Bacillus sp. M5HDSG1-1, whole genome shotgun sequence.</title>
        <authorList>
            <person name="Tuo L."/>
        </authorList>
    </citation>
    <scope>NUCLEOTIDE SEQUENCE [LARGE SCALE GENOMIC DNA]</scope>
    <source>
        <strain evidence="3 4">M5HDSG1-1</strain>
    </source>
</reference>
<evidence type="ECO:0000313" key="4">
    <source>
        <dbReference type="Proteomes" id="UP000288024"/>
    </source>
</evidence>
<evidence type="ECO:0008006" key="5">
    <source>
        <dbReference type="Google" id="ProtNLM"/>
    </source>
</evidence>
<gene>
    <name evidence="3" type="ORF">EM808_14310</name>
</gene>
<sequence length="259" mass="28429">MKIFPIMVTGTLLFLTSCNANEQANNDRVSADSNQVQAEQTTNKPAASQDNTNSEWIADVKNQLKMQEAVLPQTVPVATGNYVAVNINDNTEESYNVSFYSSETKKDINDPSLTSKENVQPLAKFSANVNSEASNTFPTFNEKDIPEDMSVDLGYGIKGMIEGAAGSTYLQWKEGRWVMQVKTVSADNRDIETVGKEMVEYLESHSLPAPNDNGFVEVSYPAGEDKAETRITWEDGNTIYELTTSGEPVDALETAVSVE</sequence>
<dbReference type="GeneID" id="87616550"/>
<evidence type="ECO:0000256" key="2">
    <source>
        <dbReference type="SAM" id="SignalP"/>
    </source>
</evidence>
<dbReference type="AlphaFoldDB" id="A0A3S2X295"/>
<accession>A0A3S2X295</accession>
<feature type="signal peptide" evidence="2">
    <location>
        <begin position="1"/>
        <end position="20"/>
    </location>
</feature>
<proteinExistence type="predicted"/>
<name>A0A3S2X295_9BACI</name>
<protein>
    <recommendedName>
        <fullName evidence="5">Lipoprotein</fullName>
    </recommendedName>
</protein>
<dbReference type="RefSeq" id="WP_127738882.1">
    <property type="nucleotide sequence ID" value="NZ_JAMAVA010000009.1"/>
</dbReference>
<keyword evidence="4" id="KW-1185">Reference proteome</keyword>
<comment type="caution">
    <text evidence="3">The sequence shown here is derived from an EMBL/GenBank/DDBJ whole genome shotgun (WGS) entry which is preliminary data.</text>
</comment>
<feature type="region of interest" description="Disordered" evidence="1">
    <location>
        <begin position="27"/>
        <end position="53"/>
    </location>
</feature>
<organism evidence="3 4">
    <name type="scientific">Niallia taxi</name>
    <dbReference type="NCBI Taxonomy" id="2499688"/>
    <lineage>
        <taxon>Bacteria</taxon>
        <taxon>Bacillati</taxon>
        <taxon>Bacillota</taxon>
        <taxon>Bacilli</taxon>
        <taxon>Bacillales</taxon>
        <taxon>Bacillaceae</taxon>
        <taxon>Niallia</taxon>
    </lineage>
</organism>
<keyword evidence="2" id="KW-0732">Signal</keyword>
<dbReference type="Proteomes" id="UP000288024">
    <property type="component" value="Unassembled WGS sequence"/>
</dbReference>
<dbReference type="EMBL" id="RZTZ01000005">
    <property type="protein sequence ID" value="RVT61426.1"/>
    <property type="molecule type" value="Genomic_DNA"/>
</dbReference>
<evidence type="ECO:0000256" key="1">
    <source>
        <dbReference type="SAM" id="MobiDB-lite"/>
    </source>
</evidence>
<dbReference type="PROSITE" id="PS51257">
    <property type="entry name" value="PROKAR_LIPOPROTEIN"/>
    <property type="match status" value="1"/>
</dbReference>
<evidence type="ECO:0000313" key="3">
    <source>
        <dbReference type="EMBL" id="RVT61426.1"/>
    </source>
</evidence>